<proteinExistence type="predicted"/>
<dbReference type="Proteomes" id="UP001187682">
    <property type="component" value="Unassembled WGS sequence"/>
</dbReference>
<evidence type="ECO:0000313" key="3">
    <source>
        <dbReference type="Proteomes" id="UP001187682"/>
    </source>
</evidence>
<dbReference type="AlphaFoldDB" id="A0AAE8N465"/>
<reference evidence="2" key="1">
    <citation type="submission" date="2018-03" db="EMBL/GenBank/DDBJ databases">
        <authorList>
            <person name="Guldener U."/>
        </authorList>
    </citation>
    <scope>NUCLEOTIDE SEQUENCE</scope>
</reference>
<organism evidence="2 3">
    <name type="scientific">Cephalotrichum gorgonifer</name>
    <dbReference type="NCBI Taxonomy" id="2041049"/>
    <lineage>
        <taxon>Eukaryota</taxon>
        <taxon>Fungi</taxon>
        <taxon>Dikarya</taxon>
        <taxon>Ascomycota</taxon>
        <taxon>Pezizomycotina</taxon>
        <taxon>Sordariomycetes</taxon>
        <taxon>Hypocreomycetidae</taxon>
        <taxon>Microascales</taxon>
        <taxon>Microascaceae</taxon>
        <taxon>Cephalotrichum</taxon>
    </lineage>
</organism>
<protein>
    <submittedName>
        <fullName evidence="2">Uncharacterized protein</fullName>
    </submittedName>
</protein>
<name>A0AAE8N465_9PEZI</name>
<gene>
    <name evidence="2" type="ORF">DNG_08760</name>
</gene>
<accession>A0AAE8N465</accession>
<sequence>MNPKTTSHDHSTLPRYENDAGYIPSHADNGPGGPYILDSDGNQVAEIPYTHESMYYFFKTRVVEKMPETRESRESTVLGKLTAKLKKMTPAAKAAARVQKREGKYYHIDERGQVIETTVRRAALQPKTNAWIY</sequence>
<evidence type="ECO:0000313" key="2">
    <source>
        <dbReference type="EMBL" id="SPO06071.1"/>
    </source>
</evidence>
<feature type="compositionally biased region" description="Basic and acidic residues" evidence="1">
    <location>
        <begin position="1"/>
        <end position="18"/>
    </location>
</feature>
<dbReference type="EMBL" id="ONZQ02000014">
    <property type="protein sequence ID" value="SPO06071.1"/>
    <property type="molecule type" value="Genomic_DNA"/>
</dbReference>
<comment type="caution">
    <text evidence="2">The sequence shown here is derived from an EMBL/GenBank/DDBJ whole genome shotgun (WGS) entry which is preliminary data.</text>
</comment>
<feature type="region of interest" description="Disordered" evidence="1">
    <location>
        <begin position="1"/>
        <end position="35"/>
    </location>
</feature>
<keyword evidence="3" id="KW-1185">Reference proteome</keyword>
<evidence type="ECO:0000256" key="1">
    <source>
        <dbReference type="SAM" id="MobiDB-lite"/>
    </source>
</evidence>